<dbReference type="EMBL" id="KN847333">
    <property type="protein sequence ID" value="KIW46018.1"/>
    <property type="molecule type" value="Genomic_DNA"/>
</dbReference>
<reference evidence="1 2" key="1">
    <citation type="submission" date="2015-01" db="EMBL/GenBank/DDBJ databases">
        <title>The Genome Sequence of Exophiala oligosperma CBS72588.</title>
        <authorList>
            <consortium name="The Broad Institute Genomics Platform"/>
            <person name="Cuomo C."/>
            <person name="de Hoog S."/>
            <person name="Gorbushina A."/>
            <person name="Stielow B."/>
            <person name="Teixiera M."/>
            <person name="Abouelleil A."/>
            <person name="Chapman S.B."/>
            <person name="Priest M."/>
            <person name="Young S.K."/>
            <person name="Wortman J."/>
            <person name="Nusbaum C."/>
            <person name="Birren B."/>
        </authorList>
    </citation>
    <scope>NUCLEOTIDE SEQUENCE [LARGE SCALE GENOMIC DNA]</scope>
    <source>
        <strain evidence="1 2">CBS 72588</strain>
    </source>
</reference>
<evidence type="ECO:0008006" key="3">
    <source>
        <dbReference type="Google" id="ProtNLM"/>
    </source>
</evidence>
<dbReference type="AlphaFoldDB" id="A0A0D2DSN5"/>
<dbReference type="Proteomes" id="UP000053342">
    <property type="component" value="Unassembled WGS sequence"/>
</dbReference>
<dbReference type="PANTHER" id="PTHR37540">
    <property type="entry name" value="TRANSCRIPTION FACTOR (ACR-2), PUTATIVE-RELATED-RELATED"/>
    <property type="match status" value="1"/>
</dbReference>
<keyword evidence="2" id="KW-1185">Reference proteome</keyword>
<dbReference type="PANTHER" id="PTHR37540:SF5">
    <property type="entry name" value="TRANSCRIPTION FACTOR DOMAIN-CONTAINING PROTEIN"/>
    <property type="match status" value="1"/>
</dbReference>
<organism evidence="1 2">
    <name type="scientific">Exophiala oligosperma</name>
    <dbReference type="NCBI Taxonomy" id="215243"/>
    <lineage>
        <taxon>Eukaryota</taxon>
        <taxon>Fungi</taxon>
        <taxon>Dikarya</taxon>
        <taxon>Ascomycota</taxon>
        <taxon>Pezizomycotina</taxon>
        <taxon>Eurotiomycetes</taxon>
        <taxon>Chaetothyriomycetidae</taxon>
        <taxon>Chaetothyriales</taxon>
        <taxon>Herpotrichiellaceae</taxon>
        <taxon>Exophiala</taxon>
    </lineage>
</organism>
<dbReference type="HOGENOM" id="CLU_532130_0_0_1"/>
<sequence>MDDPDSLIKIITTTTGGQVQGPMIANTDTVHTNDTDTVVGNPTQNGDFEFVLMAPNGGLDKSGISQIRAHTTRELHKTRRQAGQTLLRRKNRPENILFGSQLDAFQVLPQLRMEELRPGILNEVKYNVFHVYNQTAMQQVIWPRGTKDDTFFTGMLLMCSVHLDSLHTRSNTVSPVSTALKLEAMRKVREKIQTQSADDIISCIAAIACLAACALVRDGIEGADEYQIHRKAYAMLIKEAFEKRMFERSRFCKDVLRIITVIAIGRRCSMPIPGLAPLINTATAFKEYEYVFEDEWQTRTRPEAELFSPVYDGRDDPDNEDSFPYVHADHLRRLLGMIQITIEIWTRQTRTPLEVGPKEVALLGLLCRQILSLPSAKMPGLACTGDHMYESCRLTSVLMIQSVALGKSWKTVAQASALLGELRVALEKTHLGPTFEGGGISGKGLWDKNIGLLYWIGLVFHCAAFGSPDYGFGHALQTSLSFEVTYNYHDWHGALIPMLTLKDVMPDN</sequence>
<dbReference type="RefSeq" id="XP_016266234.1">
    <property type="nucleotide sequence ID" value="XM_016402337.1"/>
</dbReference>
<dbReference type="VEuPathDB" id="FungiDB:PV06_01711"/>
<accession>A0A0D2DSN5</accession>
<dbReference type="STRING" id="215243.A0A0D2DSN5"/>
<evidence type="ECO:0000313" key="1">
    <source>
        <dbReference type="EMBL" id="KIW46018.1"/>
    </source>
</evidence>
<protein>
    <recommendedName>
        <fullName evidence="3">Transcription factor domain-containing protein</fullName>
    </recommendedName>
</protein>
<dbReference type="OrthoDB" id="4118423at2759"/>
<evidence type="ECO:0000313" key="2">
    <source>
        <dbReference type="Proteomes" id="UP000053342"/>
    </source>
</evidence>
<proteinExistence type="predicted"/>
<gene>
    <name evidence="1" type="ORF">PV06_01711</name>
</gene>
<name>A0A0D2DSN5_9EURO</name>
<dbReference type="GeneID" id="27353785"/>